<accession>A0ABR8S8P1</accession>
<dbReference type="InterPro" id="IPR036388">
    <property type="entry name" value="WH-like_DNA-bd_sf"/>
</dbReference>
<organism evidence="5 6">
    <name type="scientific">Comamonas avium</name>
    <dbReference type="NCBI Taxonomy" id="2762231"/>
    <lineage>
        <taxon>Bacteria</taxon>
        <taxon>Pseudomonadati</taxon>
        <taxon>Pseudomonadota</taxon>
        <taxon>Betaproteobacteria</taxon>
        <taxon>Burkholderiales</taxon>
        <taxon>Comamonadaceae</taxon>
        <taxon>Comamonas</taxon>
    </lineage>
</organism>
<dbReference type="InterPro" id="IPR016461">
    <property type="entry name" value="COMT-like"/>
</dbReference>
<comment type="caution">
    <text evidence="5">The sequence shown here is derived from an EMBL/GenBank/DDBJ whole genome shotgun (WGS) entry which is preliminary data.</text>
</comment>
<keyword evidence="6" id="KW-1185">Reference proteome</keyword>
<name>A0ABR8S8P1_9BURK</name>
<dbReference type="GO" id="GO:0032259">
    <property type="term" value="P:methylation"/>
    <property type="evidence" value="ECO:0007669"/>
    <property type="project" value="UniProtKB-KW"/>
</dbReference>
<dbReference type="RefSeq" id="WP_191722238.1">
    <property type="nucleotide sequence ID" value="NZ_JACSQK010000002.1"/>
</dbReference>
<dbReference type="GO" id="GO:0008168">
    <property type="term" value="F:methyltransferase activity"/>
    <property type="evidence" value="ECO:0007669"/>
    <property type="project" value="UniProtKB-KW"/>
</dbReference>
<dbReference type="PANTHER" id="PTHR43712">
    <property type="entry name" value="PUTATIVE (AFU_ORTHOLOGUE AFUA_4G14580)-RELATED"/>
    <property type="match status" value="1"/>
</dbReference>
<evidence type="ECO:0000256" key="1">
    <source>
        <dbReference type="ARBA" id="ARBA00022603"/>
    </source>
</evidence>
<dbReference type="Pfam" id="PF00891">
    <property type="entry name" value="Methyltransf_2"/>
    <property type="match status" value="1"/>
</dbReference>
<gene>
    <name evidence="5" type="ORF">H9646_05090</name>
</gene>
<reference evidence="5 6" key="1">
    <citation type="submission" date="2020-08" db="EMBL/GenBank/DDBJ databases">
        <title>A Genomic Blueprint of the Chicken Gut Microbiome.</title>
        <authorList>
            <person name="Gilroy R."/>
            <person name="Ravi A."/>
            <person name="Getino M."/>
            <person name="Pursley I."/>
            <person name="Horton D.L."/>
            <person name="Alikhan N.-F."/>
            <person name="Baker D."/>
            <person name="Gharbi K."/>
            <person name="Hall N."/>
            <person name="Watson M."/>
            <person name="Adriaenssens E.M."/>
            <person name="Foster-Nyarko E."/>
            <person name="Jarju S."/>
            <person name="Secka A."/>
            <person name="Antonio M."/>
            <person name="Oren A."/>
            <person name="Chaudhuri R."/>
            <person name="La Ragione R.M."/>
            <person name="Hildebrand F."/>
            <person name="Pallen M.J."/>
        </authorList>
    </citation>
    <scope>NUCLEOTIDE SEQUENCE [LARGE SCALE GENOMIC DNA]</scope>
    <source>
        <strain evidence="5 6">Sa2CVA6</strain>
    </source>
</reference>
<protein>
    <submittedName>
        <fullName evidence="5">Methyltransferase domain-containing protein</fullName>
    </submittedName>
</protein>
<dbReference type="Gene3D" id="3.40.50.150">
    <property type="entry name" value="Vaccinia Virus protein VP39"/>
    <property type="match status" value="1"/>
</dbReference>
<dbReference type="EMBL" id="JACSQK010000002">
    <property type="protein sequence ID" value="MBD7959847.1"/>
    <property type="molecule type" value="Genomic_DNA"/>
</dbReference>
<evidence type="ECO:0000256" key="2">
    <source>
        <dbReference type="ARBA" id="ARBA00022679"/>
    </source>
</evidence>
<proteinExistence type="predicted"/>
<dbReference type="InterPro" id="IPR036390">
    <property type="entry name" value="WH_DNA-bd_sf"/>
</dbReference>
<dbReference type="PROSITE" id="PS51683">
    <property type="entry name" value="SAM_OMT_II"/>
    <property type="match status" value="1"/>
</dbReference>
<dbReference type="Gene3D" id="1.10.10.10">
    <property type="entry name" value="Winged helix-like DNA-binding domain superfamily/Winged helix DNA-binding domain"/>
    <property type="match status" value="1"/>
</dbReference>
<evidence type="ECO:0000259" key="4">
    <source>
        <dbReference type="Pfam" id="PF00891"/>
    </source>
</evidence>
<keyword evidence="1 5" id="KW-0489">Methyltransferase</keyword>
<sequence length="337" mass="37946">MLQKLSTFDLINSTYIAQSIYTLIKIDIFDKLIAGKSSSQNLANSCSINAAKLQILLDLAVSMDFLGQKDNCYFLRKKGMNLTRAVNSWERDYFTIWAEGLQSAAAQTPAWLTQDMNAYEAANGATIWEHYRTNRALGKSFEKFQDRISHLAHLPELTKIIQLHAGERFLDIAGGKGALAFQLAIQNPQAVGAVLDQPHMEPIFQEHALEVAEQAGVPQVTFIVGNMLKHIPTGFNTYLIKHTLHDWDDESVCTVLMNIAQAMDSSSRLLIIEGVKQPQHKDNVLMQARAYEQAIWTCGKLRTLSDFENLLQRSGLKIRDMQETNVFDLSILECIKQ</sequence>
<dbReference type="Proteomes" id="UP000634919">
    <property type="component" value="Unassembled WGS sequence"/>
</dbReference>
<feature type="domain" description="O-methyltransferase C-terminal" evidence="4">
    <location>
        <begin position="111"/>
        <end position="316"/>
    </location>
</feature>
<dbReference type="InterPro" id="IPR029063">
    <property type="entry name" value="SAM-dependent_MTases_sf"/>
</dbReference>
<keyword evidence="3" id="KW-0949">S-adenosyl-L-methionine</keyword>
<keyword evidence="2" id="KW-0808">Transferase</keyword>
<dbReference type="SUPFAM" id="SSF53335">
    <property type="entry name" value="S-adenosyl-L-methionine-dependent methyltransferases"/>
    <property type="match status" value="1"/>
</dbReference>
<dbReference type="SUPFAM" id="SSF46785">
    <property type="entry name" value="Winged helix' DNA-binding domain"/>
    <property type="match status" value="1"/>
</dbReference>
<evidence type="ECO:0000313" key="6">
    <source>
        <dbReference type="Proteomes" id="UP000634919"/>
    </source>
</evidence>
<dbReference type="CDD" id="cd02440">
    <property type="entry name" value="AdoMet_MTases"/>
    <property type="match status" value="1"/>
</dbReference>
<evidence type="ECO:0000256" key="3">
    <source>
        <dbReference type="ARBA" id="ARBA00022691"/>
    </source>
</evidence>
<dbReference type="PANTHER" id="PTHR43712:SF2">
    <property type="entry name" value="O-METHYLTRANSFERASE CICE"/>
    <property type="match status" value="1"/>
</dbReference>
<evidence type="ECO:0000313" key="5">
    <source>
        <dbReference type="EMBL" id="MBD7959847.1"/>
    </source>
</evidence>
<dbReference type="InterPro" id="IPR001077">
    <property type="entry name" value="COMT_C"/>
</dbReference>